<feature type="domain" description="DUF6830" evidence="1">
    <location>
        <begin position="489"/>
        <end position="622"/>
    </location>
</feature>
<name>A0AAD4DWC7_9AGAM</name>
<proteinExistence type="predicted"/>
<dbReference type="Pfam" id="PF18759">
    <property type="entry name" value="Plavaka"/>
    <property type="match status" value="1"/>
</dbReference>
<dbReference type="Proteomes" id="UP001195769">
    <property type="component" value="Unassembled WGS sequence"/>
</dbReference>
<dbReference type="Pfam" id="PF20722">
    <property type="entry name" value="DUF6830"/>
    <property type="match status" value="1"/>
</dbReference>
<evidence type="ECO:0000313" key="3">
    <source>
        <dbReference type="Proteomes" id="UP001195769"/>
    </source>
</evidence>
<keyword evidence="3" id="KW-1185">Reference proteome</keyword>
<protein>
    <recommendedName>
        <fullName evidence="1">DUF6830 domain-containing protein</fullName>
    </recommendedName>
</protein>
<gene>
    <name evidence="2" type="ORF">F5891DRAFT_1194596</name>
</gene>
<accession>A0AAD4DWC7</accession>
<dbReference type="InterPro" id="IPR049233">
    <property type="entry name" value="DUF6830"/>
</dbReference>
<comment type="caution">
    <text evidence="2">The sequence shown here is derived from an EMBL/GenBank/DDBJ whole genome shotgun (WGS) entry which is preliminary data.</text>
</comment>
<evidence type="ECO:0000313" key="2">
    <source>
        <dbReference type="EMBL" id="KAG1895085.1"/>
    </source>
</evidence>
<dbReference type="InterPro" id="IPR041078">
    <property type="entry name" value="Plavaka"/>
</dbReference>
<reference evidence="2" key="1">
    <citation type="journal article" date="2020" name="New Phytol.">
        <title>Comparative genomics reveals dynamic genome evolution in host specialist ectomycorrhizal fungi.</title>
        <authorList>
            <person name="Lofgren L.A."/>
            <person name="Nguyen N.H."/>
            <person name="Vilgalys R."/>
            <person name="Ruytinx J."/>
            <person name="Liao H.L."/>
            <person name="Branco S."/>
            <person name="Kuo A."/>
            <person name="LaButti K."/>
            <person name="Lipzen A."/>
            <person name="Andreopoulos W."/>
            <person name="Pangilinan J."/>
            <person name="Riley R."/>
            <person name="Hundley H."/>
            <person name="Na H."/>
            <person name="Barry K."/>
            <person name="Grigoriev I.V."/>
            <person name="Stajich J.E."/>
            <person name="Kennedy P.G."/>
        </authorList>
    </citation>
    <scope>NUCLEOTIDE SEQUENCE</scope>
    <source>
        <strain evidence="2">FC203</strain>
    </source>
</reference>
<dbReference type="RefSeq" id="XP_041220661.1">
    <property type="nucleotide sequence ID" value="XM_041367962.1"/>
</dbReference>
<sequence>MLPKGPSWKCQIIPSLHRTKTPIRIFWRDPVECLEALFSNPLFHDKLDFVPRRVYTTAAWLTCVYSEWLTGDFSWEFQSQVPRGATILGTILSSDKTNITTMTGARVAHPLLLGLANIHMQTRMKLSSRAFLLTALLPIPQYLHSNQRMRGVLEDCLIHQCLSIVLKLLMIAAEIGIVMSDPIVNVRHCYTPLAAYIVDTPEACMLVCVRGKTSPFMMASYLEFGDNFRHSKRTRHITLDQLAKIHVDPNDPEGYFDACTIYRLNGVHAPFWQDWPFACPSVFLTPEALHHWHKQFFDHDLQWCIAVLGAQELDFRFCSQSQAIRYIVGLIVGAAPRQFVIAIRALMDVRYMSQSPSPDDNLLASIDQSLSTFHQNKDVIMTLGAWTSTKKTINNWYIPKLELMQSITASTRKVGALIQWSADATEHAHDKLWRFAIAMTLKSGVLDPDPKELPMDEGDDEDIAELEEPSTDQRTALLEGLNRTRVTTNYFLKAKEVATVPRGPSPHPPRMFTAGNTAIHLNYSPTRTGMKIDDVADEFNIPDLRDAISNFLRLDTRNRDVIHGVGISRRSLIDRPSTLPFDCVQVWHTVHLQEVSFRDPCVILPAQTLHASPPCPGWLKGQ</sequence>
<dbReference type="GeneID" id="64662260"/>
<dbReference type="EMBL" id="JABBWK010000071">
    <property type="protein sequence ID" value="KAG1895085.1"/>
    <property type="molecule type" value="Genomic_DNA"/>
</dbReference>
<dbReference type="AlphaFoldDB" id="A0AAD4DWC7"/>
<organism evidence="2 3">
    <name type="scientific">Suillus fuscotomentosus</name>
    <dbReference type="NCBI Taxonomy" id="1912939"/>
    <lineage>
        <taxon>Eukaryota</taxon>
        <taxon>Fungi</taxon>
        <taxon>Dikarya</taxon>
        <taxon>Basidiomycota</taxon>
        <taxon>Agaricomycotina</taxon>
        <taxon>Agaricomycetes</taxon>
        <taxon>Agaricomycetidae</taxon>
        <taxon>Boletales</taxon>
        <taxon>Suillineae</taxon>
        <taxon>Suillaceae</taxon>
        <taxon>Suillus</taxon>
    </lineage>
</organism>
<evidence type="ECO:0000259" key="1">
    <source>
        <dbReference type="Pfam" id="PF20722"/>
    </source>
</evidence>